<proteinExistence type="predicted"/>
<evidence type="ECO:0000313" key="4">
    <source>
        <dbReference type="Proteomes" id="UP000663877"/>
    </source>
</evidence>
<sequence>MTNKKPITSVLTNKQANTKLVSKFSKHAVANQRIHMQRMQNVLLIWLDNNIDDDDNVDRSNTIKQLKRVVNNVSTFTDGQECFDLIQTIVNN</sequence>
<protein>
    <submittedName>
        <fullName evidence="1">Uncharacterized protein</fullName>
    </submittedName>
</protein>
<keyword evidence="3" id="KW-1185">Reference proteome</keyword>
<comment type="caution">
    <text evidence="1">The sequence shown here is derived from an EMBL/GenBank/DDBJ whole genome shotgun (WGS) entry which is preliminary data.</text>
</comment>
<dbReference type="EMBL" id="CAJNOI010000282">
    <property type="protein sequence ID" value="CAF1225063.1"/>
    <property type="molecule type" value="Genomic_DNA"/>
</dbReference>
<dbReference type="Proteomes" id="UP000663877">
    <property type="component" value="Unassembled WGS sequence"/>
</dbReference>
<evidence type="ECO:0000313" key="2">
    <source>
        <dbReference type="EMBL" id="CAF1515864.1"/>
    </source>
</evidence>
<gene>
    <name evidence="1" type="ORF">BJG266_LOCUS28197</name>
    <name evidence="2" type="ORF">QVE165_LOCUS44443</name>
</gene>
<dbReference type="Proteomes" id="UP000663832">
    <property type="component" value="Unassembled WGS sequence"/>
</dbReference>
<dbReference type="EMBL" id="CAJNOM010000596">
    <property type="protein sequence ID" value="CAF1515864.1"/>
    <property type="molecule type" value="Genomic_DNA"/>
</dbReference>
<evidence type="ECO:0000313" key="1">
    <source>
        <dbReference type="EMBL" id="CAF1225063.1"/>
    </source>
</evidence>
<organism evidence="1 4">
    <name type="scientific">Adineta steineri</name>
    <dbReference type="NCBI Taxonomy" id="433720"/>
    <lineage>
        <taxon>Eukaryota</taxon>
        <taxon>Metazoa</taxon>
        <taxon>Spiralia</taxon>
        <taxon>Gnathifera</taxon>
        <taxon>Rotifera</taxon>
        <taxon>Eurotatoria</taxon>
        <taxon>Bdelloidea</taxon>
        <taxon>Adinetida</taxon>
        <taxon>Adinetidae</taxon>
        <taxon>Adineta</taxon>
    </lineage>
</organism>
<accession>A0A814Y6F6</accession>
<reference evidence="1" key="1">
    <citation type="submission" date="2021-02" db="EMBL/GenBank/DDBJ databases">
        <authorList>
            <person name="Nowell W R."/>
        </authorList>
    </citation>
    <scope>NUCLEOTIDE SEQUENCE</scope>
</reference>
<dbReference type="AlphaFoldDB" id="A0A814Y6F6"/>
<evidence type="ECO:0000313" key="3">
    <source>
        <dbReference type="Proteomes" id="UP000663832"/>
    </source>
</evidence>
<name>A0A814Y6F6_9BILA</name>